<dbReference type="GO" id="GO:0005737">
    <property type="term" value="C:cytoplasm"/>
    <property type="evidence" value="ECO:0007669"/>
    <property type="project" value="TreeGrafter"/>
</dbReference>
<feature type="repeat" description="Pumilio" evidence="5">
    <location>
        <begin position="515"/>
        <end position="551"/>
    </location>
</feature>
<dbReference type="EMBL" id="CM018038">
    <property type="protein sequence ID" value="KAA8537820.1"/>
    <property type="molecule type" value="Genomic_DNA"/>
</dbReference>
<dbReference type="SMART" id="SM00025">
    <property type="entry name" value="Pumilio"/>
    <property type="match status" value="7"/>
</dbReference>
<dbReference type="InterPro" id="IPR033712">
    <property type="entry name" value="Pumilio_RNA-bd"/>
</dbReference>
<evidence type="ECO:0000313" key="9">
    <source>
        <dbReference type="Proteomes" id="UP000325577"/>
    </source>
</evidence>
<dbReference type="OrthoDB" id="668540at2759"/>
<feature type="repeat" description="Pumilio" evidence="5">
    <location>
        <begin position="370"/>
        <end position="405"/>
    </location>
</feature>
<evidence type="ECO:0000256" key="1">
    <source>
        <dbReference type="ARBA" id="ARBA00022737"/>
    </source>
</evidence>
<dbReference type="GO" id="GO:0003729">
    <property type="term" value="F:mRNA binding"/>
    <property type="evidence" value="ECO:0007669"/>
    <property type="project" value="TreeGrafter"/>
</dbReference>
<feature type="domain" description="PUM-HD" evidence="7">
    <location>
        <begin position="237"/>
        <end position="575"/>
    </location>
</feature>
<sequence>MDNRIRDQRSENSFKIPTSRPLSSPENRTSYRYPLAHRYSAETDPRIPFFVQTDTDRTLETAFSGLNLSQSPFLGPRLGADFGFVDPPLGADFGYLDPLIDYLIDDEDLLPLSFQEREQTDLNLRRSRVQNEVSGQMGFEGAPGNPTAGAESFLYHPNQPAVVGDPWYGNDYANSPCELHQMHDESSLQRKQQFPRQINTQFPIMPCSCRNDLMIDSNQGNMLHNLNSLRPMLDNLSLHRMPRPSGYLSVEDCLTLKDLRGRVVFWAKDQYGHKFLQTKLENPNEEDIEMILSEVIDYVGDLMQDQYGKKLIQKLVKVCNEEWTTRIILSVTKTQFQLISICLNPNGREATLELLENITTPQQISLVMSALSPGTVTLANDSEGGRVIQYCLTHFSNEDNKHVLNEIADNCFGIAIDKSGCCVLQLCLDHSQGEFRERLVSEIIANALHLAEDPYGNYVVQHLLELKIPDVTKNLLRQLEGCYVTLSCNKYASNVVEKCLTESGEEHSTRIIMELLRSPNASRLLMDPFGNFVIQSAFSVSKGIFRSSLLDLVRLNASSLRCNLYGKKVLRVLTK</sequence>
<dbReference type="Gene3D" id="1.25.10.10">
    <property type="entry name" value="Leucine-rich Repeat Variant"/>
    <property type="match status" value="1"/>
</dbReference>
<dbReference type="PROSITE" id="PS50302">
    <property type="entry name" value="PUM"/>
    <property type="match status" value="7"/>
</dbReference>
<dbReference type="InterPro" id="IPR011989">
    <property type="entry name" value="ARM-like"/>
</dbReference>
<name>A0A5J5B5D6_9ASTE</name>
<reference evidence="8 9" key="1">
    <citation type="submission" date="2019-09" db="EMBL/GenBank/DDBJ databases">
        <title>A chromosome-level genome assembly of the Chinese tupelo Nyssa sinensis.</title>
        <authorList>
            <person name="Yang X."/>
            <person name="Kang M."/>
            <person name="Yang Y."/>
            <person name="Xiong H."/>
            <person name="Wang M."/>
            <person name="Zhang Z."/>
            <person name="Wang Z."/>
            <person name="Wu H."/>
            <person name="Ma T."/>
            <person name="Liu J."/>
            <person name="Xi Z."/>
        </authorList>
    </citation>
    <scope>NUCLEOTIDE SEQUENCE [LARGE SCALE GENOMIC DNA]</scope>
    <source>
        <strain evidence="8">J267</strain>
        <tissue evidence="8">Leaf</tissue>
    </source>
</reference>
<feature type="repeat" description="Pumilio" evidence="5">
    <location>
        <begin position="258"/>
        <end position="293"/>
    </location>
</feature>
<dbReference type="SUPFAM" id="SSF48371">
    <property type="entry name" value="ARM repeat"/>
    <property type="match status" value="1"/>
</dbReference>
<dbReference type="FunFam" id="1.25.10.10:FF:000237">
    <property type="entry name" value="Pumilio homolog 9"/>
    <property type="match status" value="1"/>
</dbReference>
<dbReference type="Proteomes" id="UP000325577">
    <property type="component" value="Linkage Group LG15"/>
</dbReference>
<dbReference type="AlphaFoldDB" id="A0A5J5B5D6"/>
<keyword evidence="9" id="KW-1185">Reference proteome</keyword>
<evidence type="ECO:0000256" key="6">
    <source>
        <dbReference type="SAM" id="MobiDB-lite"/>
    </source>
</evidence>
<dbReference type="InterPro" id="IPR033133">
    <property type="entry name" value="PUM-HD"/>
</dbReference>
<dbReference type="PANTHER" id="PTHR12537:SF63">
    <property type="entry name" value="PUMILIO HOMOLOG 15"/>
    <property type="match status" value="1"/>
</dbReference>
<proteinExistence type="predicted"/>
<keyword evidence="2" id="KW-0810">Translation regulation</keyword>
<keyword evidence="1" id="KW-0677">Repeat</keyword>
<evidence type="ECO:0000256" key="3">
    <source>
        <dbReference type="ARBA" id="ARBA00022884"/>
    </source>
</evidence>
<evidence type="ECO:0000256" key="2">
    <source>
        <dbReference type="ARBA" id="ARBA00022845"/>
    </source>
</evidence>
<dbReference type="GO" id="GO:0006417">
    <property type="term" value="P:regulation of translation"/>
    <property type="evidence" value="ECO:0007669"/>
    <property type="project" value="UniProtKB-KW"/>
</dbReference>
<accession>A0A5J5B5D6</accession>
<organism evidence="8 9">
    <name type="scientific">Nyssa sinensis</name>
    <dbReference type="NCBI Taxonomy" id="561372"/>
    <lineage>
        <taxon>Eukaryota</taxon>
        <taxon>Viridiplantae</taxon>
        <taxon>Streptophyta</taxon>
        <taxon>Embryophyta</taxon>
        <taxon>Tracheophyta</taxon>
        <taxon>Spermatophyta</taxon>
        <taxon>Magnoliopsida</taxon>
        <taxon>eudicotyledons</taxon>
        <taxon>Gunneridae</taxon>
        <taxon>Pentapetalae</taxon>
        <taxon>asterids</taxon>
        <taxon>Cornales</taxon>
        <taxon>Nyssaceae</taxon>
        <taxon>Nyssa</taxon>
    </lineage>
</organism>
<dbReference type="CDD" id="cd07920">
    <property type="entry name" value="Pumilio"/>
    <property type="match status" value="1"/>
</dbReference>
<dbReference type="PANTHER" id="PTHR12537">
    <property type="entry name" value="RNA BINDING PROTEIN PUMILIO-RELATED"/>
    <property type="match status" value="1"/>
</dbReference>
<dbReference type="Pfam" id="PF00806">
    <property type="entry name" value="PUF"/>
    <property type="match status" value="7"/>
</dbReference>
<feature type="compositionally biased region" description="Polar residues" evidence="6">
    <location>
        <begin position="13"/>
        <end position="29"/>
    </location>
</feature>
<feature type="repeat" description="Pumilio" evidence="5">
    <location>
        <begin position="406"/>
        <end position="441"/>
    </location>
</feature>
<evidence type="ECO:0000259" key="7">
    <source>
        <dbReference type="PROSITE" id="PS50303"/>
    </source>
</evidence>
<feature type="compositionally biased region" description="Basic and acidic residues" evidence="6">
    <location>
        <begin position="1"/>
        <end position="12"/>
    </location>
</feature>
<comment type="function">
    <text evidence="4">Sequence-specific RNA-binding protein that regulates translation and mRNA stability by binding the 3'-UTR of target mRNAs.</text>
</comment>
<protein>
    <recommendedName>
        <fullName evidence="7">PUM-HD domain-containing protein</fullName>
    </recommendedName>
</protein>
<feature type="repeat" description="Pumilio" evidence="5">
    <location>
        <begin position="442"/>
        <end position="477"/>
    </location>
</feature>
<feature type="region of interest" description="Disordered" evidence="6">
    <location>
        <begin position="1"/>
        <end position="29"/>
    </location>
</feature>
<keyword evidence="3" id="KW-0694">RNA-binding</keyword>
<dbReference type="InterPro" id="IPR001313">
    <property type="entry name" value="Pumilio_RNA-bd_rpt"/>
</dbReference>
<evidence type="ECO:0000313" key="8">
    <source>
        <dbReference type="EMBL" id="KAA8537820.1"/>
    </source>
</evidence>
<dbReference type="InterPro" id="IPR016024">
    <property type="entry name" value="ARM-type_fold"/>
</dbReference>
<evidence type="ECO:0000256" key="4">
    <source>
        <dbReference type="ARBA" id="ARBA00058490"/>
    </source>
</evidence>
<gene>
    <name evidence="8" type="ORF">F0562_027600</name>
</gene>
<evidence type="ECO:0000256" key="5">
    <source>
        <dbReference type="PROSITE-ProRule" id="PRU00317"/>
    </source>
</evidence>
<dbReference type="PROSITE" id="PS50303">
    <property type="entry name" value="PUM_HD"/>
    <property type="match status" value="1"/>
</dbReference>
<feature type="repeat" description="Pumilio" evidence="5">
    <location>
        <begin position="294"/>
        <end position="330"/>
    </location>
</feature>
<feature type="repeat" description="Pumilio" evidence="5">
    <location>
        <begin position="478"/>
        <end position="514"/>
    </location>
</feature>